<comment type="caution">
    <text evidence="11">The sequence shown here is derived from an EMBL/GenBank/DDBJ whole genome shotgun (WGS) entry which is preliminary data.</text>
</comment>
<gene>
    <name evidence="7" type="primary">flgK</name>
    <name evidence="11" type="ORF">FHS48_003559</name>
</gene>
<dbReference type="Pfam" id="PF06429">
    <property type="entry name" value="Flg_bbr_C"/>
    <property type="match status" value="1"/>
</dbReference>
<evidence type="ECO:0000313" key="12">
    <source>
        <dbReference type="Proteomes" id="UP000544872"/>
    </source>
</evidence>
<dbReference type="PRINTS" id="PR01005">
    <property type="entry name" value="FLGHOOKAP1"/>
</dbReference>
<dbReference type="Pfam" id="PF00460">
    <property type="entry name" value="Flg_bb_rod"/>
    <property type="match status" value="1"/>
</dbReference>
<evidence type="ECO:0000256" key="5">
    <source>
        <dbReference type="ARBA" id="ARBA00022525"/>
    </source>
</evidence>
<keyword evidence="6 7" id="KW-0975">Bacterial flagellum</keyword>
<comment type="similarity">
    <text evidence="3 7">Belongs to the flagella basal body rod proteins family.</text>
</comment>
<sequence>MSLSLALSSANSSLRTIQTHLAVASSNIANSDTDGYSAKSATQVNTVSSGQGTGVTLKVIQSRVDANLVRSIVSAGSASGAADVTADFLGRLSDALGSLSSTGSGQTLSSAVADAVSALEELATTPESATLKTQAVMAFDDAASALRSTSASVQSLRQQADSGIGDAVNAVNDILAQVSALNDSVVRTRQAGQSTADLEDQRNGLIQSLGGYLDITTFNDSTGATKIYTSTGEPLLTSVVHPLSYDTASGVDANTTYPGGFSGIMLNGKDITGSLKSGSLAALVTLRDTTLPGIQEELDDQAQTLMDTLNSLHNGNTAVPAPATLTGTTTGLSGSDGLSGSGILRVVVSDSSSATVAALDIDLSTVATVDDLLTQLNSLGGLSASLNSDGALVLSTTDSANGVSLSGGTLAGEGASAFFGLNDLLTGSGATDIAVRADILSTPSRLATGTVSTAATLAAGDVALTAGSGSPAQAMADALASAKISAAAADLVAQVGTSLTQAKADQTAAETTLTTLTDRFSSKYGVNVDEESARITDLENAYSASAQIISAVNEMFQTLLQAVK</sequence>
<reference evidence="11 12" key="1">
    <citation type="submission" date="2020-08" db="EMBL/GenBank/DDBJ databases">
        <title>Genomic Encyclopedia of Type Strains, Phase IV (KMG-IV): sequencing the most valuable type-strain genomes for metagenomic binning, comparative biology and taxonomic classification.</title>
        <authorList>
            <person name="Goeker M."/>
        </authorList>
    </citation>
    <scope>NUCLEOTIDE SEQUENCE [LARGE SCALE GENOMIC DNA]</scope>
    <source>
        <strain evidence="11 12">DSM 11590</strain>
    </source>
</reference>
<dbReference type="PANTHER" id="PTHR30033">
    <property type="entry name" value="FLAGELLAR HOOK-ASSOCIATED PROTEIN 1"/>
    <property type="match status" value="1"/>
</dbReference>
<dbReference type="SUPFAM" id="SSF64518">
    <property type="entry name" value="Phase 1 flagellin"/>
    <property type="match status" value="1"/>
</dbReference>
<dbReference type="EMBL" id="JACIIX010000017">
    <property type="protein sequence ID" value="MBB6212111.1"/>
    <property type="molecule type" value="Genomic_DNA"/>
</dbReference>
<accession>A0A7W9ZIK3</accession>
<evidence type="ECO:0000313" key="11">
    <source>
        <dbReference type="EMBL" id="MBB6212111.1"/>
    </source>
</evidence>
<dbReference type="InterPro" id="IPR053927">
    <property type="entry name" value="FlgK_helical"/>
</dbReference>
<feature type="domain" description="Flagellar hook-associated protein FlgK helical" evidence="10">
    <location>
        <begin position="101"/>
        <end position="315"/>
    </location>
</feature>
<dbReference type="InterPro" id="IPR001444">
    <property type="entry name" value="Flag_bb_rod_N"/>
</dbReference>
<evidence type="ECO:0000256" key="3">
    <source>
        <dbReference type="ARBA" id="ARBA00009677"/>
    </source>
</evidence>
<keyword evidence="11" id="KW-0282">Flagellum</keyword>
<evidence type="ECO:0000256" key="6">
    <source>
        <dbReference type="ARBA" id="ARBA00023143"/>
    </source>
</evidence>
<evidence type="ECO:0000259" key="9">
    <source>
        <dbReference type="Pfam" id="PF06429"/>
    </source>
</evidence>
<evidence type="ECO:0000256" key="4">
    <source>
        <dbReference type="ARBA" id="ARBA00016244"/>
    </source>
</evidence>
<dbReference type="GO" id="GO:0005198">
    <property type="term" value="F:structural molecule activity"/>
    <property type="evidence" value="ECO:0007669"/>
    <property type="project" value="UniProtKB-UniRule"/>
</dbReference>
<organism evidence="11 12">
    <name type="scientific">Novispirillum itersonii</name>
    <name type="common">Aquaspirillum itersonii</name>
    <dbReference type="NCBI Taxonomy" id="189"/>
    <lineage>
        <taxon>Bacteria</taxon>
        <taxon>Pseudomonadati</taxon>
        <taxon>Pseudomonadota</taxon>
        <taxon>Alphaproteobacteria</taxon>
        <taxon>Rhodospirillales</taxon>
        <taxon>Novispirillaceae</taxon>
        <taxon>Novispirillum</taxon>
    </lineage>
</organism>
<evidence type="ECO:0000256" key="1">
    <source>
        <dbReference type="ARBA" id="ARBA00004117"/>
    </source>
</evidence>
<dbReference type="GO" id="GO:0009424">
    <property type="term" value="C:bacterial-type flagellum hook"/>
    <property type="evidence" value="ECO:0007669"/>
    <property type="project" value="UniProtKB-UniRule"/>
</dbReference>
<keyword evidence="12" id="KW-1185">Reference proteome</keyword>
<dbReference type="NCBIfam" id="TIGR02492">
    <property type="entry name" value="flgK_ends"/>
    <property type="match status" value="1"/>
</dbReference>
<dbReference type="Proteomes" id="UP000544872">
    <property type="component" value="Unassembled WGS sequence"/>
</dbReference>
<dbReference type="InterPro" id="IPR010930">
    <property type="entry name" value="Flg_bb/hook_C_dom"/>
</dbReference>
<feature type="domain" description="Flagellar basal body rod protein N-terminal" evidence="8">
    <location>
        <begin position="12"/>
        <end position="36"/>
    </location>
</feature>
<proteinExistence type="inferred from homology"/>
<evidence type="ECO:0000259" key="8">
    <source>
        <dbReference type="Pfam" id="PF00460"/>
    </source>
</evidence>
<name>A0A7W9ZIK3_NOVIT</name>
<dbReference type="Pfam" id="PF22638">
    <property type="entry name" value="FlgK_D1"/>
    <property type="match status" value="1"/>
</dbReference>
<dbReference type="InterPro" id="IPR002371">
    <property type="entry name" value="FlgK"/>
</dbReference>
<dbReference type="GO" id="GO:0044780">
    <property type="term" value="P:bacterial-type flagellum assembly"/>
    <property type="evidence" value="ECO:0007669"/>
    <property type="project" value="InterPro"/>
</dbReference>
<evidence type="ECO:0000256" key="7">
    <source>
        <dbReference type="RuleBase" id="RU362065"/>
    </source>
</evidence>
<dbReference type="GO" id="GO:0005576">
    <property type="term" value="C:extracellular region"/>
    <property type="evidence" value="ECO:0007669"/>
    <property type="project" value="UniProtKB-SubCell"/>
</dbReference>
<dbReference type="RefSeq" id="WP_184265496.1">
    <property type="nucleotide sequence ID" value="NZ_JACIIX010000017.1"/>
</dbReference>
<feature type="domain" description="Flagellar basal-body/hook protein C-terminal" evidence="9">
    <location>
        <begin position="523"/>
        <end position="561"/>
    </location>
</feature>
<keyword evidence="11" id="KW-0966">Cell projection</keyword>
<dbReference type="PANTHER" id="PTHR30033:SF1">
    <property type="entry name" value="FLAGELLAR HOOK-ASSOCIATED PROTEIN 1"/>
    <property type="match status" value="1"/>
</dbReference>
<comment type="subcellular location">
    <subcellularLocation>
        <location evidence="1">Bacterial flagellum basal body</location>
    </subcellularLocation>
    <subcellularLocation>
        <location evidence="2 7">Secreted</location>
    </subcellularLocation>
</comment>
<evidence type="ECO:0000259" key="10">
    <source>
        <dbReference type="Pfam" id="PF22638"/>
    </source>
</evidence>
<protein>
    <recommendedName>
        <fullName evidence="4 7">Flagellar hook-associated protein 1</fullName>
        <shortName evidence="7">HAP1</shortName>
    </recommendedName>
</protein>
<dbReference type="GO" id="GO:0009425">
    <property type="term" value="C:bacterial-type flagellum basal body"/>
    <property type="evidence" value="ECO:0007669"/>
    <property type="project" value="UniProtKB-SubCell"/>
</dbReference>
<dbReference type="AlphaFoldDB" id="A0A7W9ZIK3"/>
<keyword evidence="11" id="KW-0969">Cilium</keyword>
<evidence type="ECO:0000256" key="2">
    <source>
        <dbReference type="ARBA" id="ARBA00004613"/>
    </source>
</evidence>
<keyword evidence="5 7" id="KW-0964">Secreted</keyword>